<evidence type="ECO:0000256" key="1">
    <source>
        <dbReference type="ARBA" id="ARBA00001946"/>
    </source>
</evidence>
<evidence type="ECO:0000313" key="6">
    <source>
        <dbReference type="Proteomes" id="UP000033618"/>
    </source>
</evidence>
<dbReference type="Gene3D" id="3.40.50.1000">
    <property type="entry name" value="HAD superfamily/HAD-like"/>
    <property type="match status" value="1"/>
</dbReference>
<accession>A0A0F5JVL9</accession>
<name>A0A0F5JVL9_9BURK</name>
<keyword evidence="6" id="KW-1185">Reference proteome</keyword>
<dbReference type="PANTHER" id="PTHR46193:SF10">
    <property type="entry name" value="6-PHOSPHOGLUCONATE PHOSPHATASE"/>
    <property type="match status" value="1"/>
</dbReference>
<dbReference type="InterPro" id="IPR023214">
    <property type="entry name" value="HAD_sf"/>
</dbReference>
<dbReference type="AlphaFoldDB" id="A0A0F5JVL9"/>
<dbReference type="STRING" id="28092.WM40_21645"/>
<dbReference type="InterPro" id="IPR036412">
    <property type="entry name" value="HAD-like_sf"/>
</dbReference>
<evidence type="ECO:0000256" key="3">
    <source>
        <dbReference type="ARBA" id="ARBA00022723"/>
    </source>
</evidence>
<reference evidence="5 6" key="1">
    <citation type="submission" date="2015-03" db="EMBL/GenBank/DDBJ databases">
        <title>Draft Genome Sequence of Burkholderia andropogonis type strain ICMP2807, isolated from Sorghum bicolor.</title>
        <authorList>
            <person name="Lopes-Santos L."/>
            <person name="Castro D.B."/>
            <person name="Ottoboni L.M."/>
            <person name="Park D."/>
            <person name="Weirc B.S."/>
            <person name="Destefano S.A."/>
        </authorList>
    </citation>
    <scope>NUCLEOTIDE SEQUENCE [LARGE SCALE GENOMIC DNA]</scope>
    <source>
        <strain evidence="5 6">ICMP2807</strain>
    </source>
</reference>
<dbReference type="SUPFAM" id="SSF56784">
    <property type="entry name" value="HAD-like"/>
    <property type="match status" value="1"/>
</dbReference>
<proteinExistence type="inferred from homology"/>
<dbReference type="InterPro" id="IPR023198">
    <property type="entry name" value="PGP-like_dom2"/>
</dbReference>
<comment type="similarity">
    <text evidence="2">Belongs to the HAD-like hydrolase superfamily. CbbY/CbbZ/Gph/YieH family.</text>
</comment>
<comment type="caution">
    <text evidence="5">The sequence shown here is derived from an EMBL/GenBank/DDBJ whole genome shotgun (WGS) entry which is preliminary data.</text>
</comment>
<keyword evidence="4" id="KW-0460">Magnesium</keyword>
<evidence type="ECO:0008006" key="7">
    <source>
        <dbReference type="Google" id="ProtNLM"/>
    </source>
</evidence>
<evidence type="ECO:0000256" key="2">
    <source>
        <dbReference type="ARBA" id="ARBA00006171"/>
    </source>
</evidence>
<dbReference type="Proteomes" id="UP000033618">
    <property type="component" value="Unassembled WGS sequence"/>
</dbReference>
<dbReference type="GO" id="GO:0046872">
    <property type="term" value="F:metal ion binding"/>
    <property type="evidence" value="ECO:0007669"/>
    <property type="project" value="UniProtKB-KW"/>
</dbReference>
<keyword evidence="3" id="KW-0479">Metal-binding</keyword>
<dbReference type="PANTHER" id="PTHR46193">
    <property type="entry name" value="6-PHOSPHOGLUCONATE PHOSPHATASE"/>
    <property type="match status" value="1"/>
</dbReference>
<dbReference type="SFLD" id="SFLDG01135">
    <property type="entry name" value="C1.5.6:_HAD__Beta-PGM__Phospha"/>
    <property type="match status" value="1"/>
</dbReference>
<dbReference type="InterPro" id="IPR006439">
    <property type="entry name" value="HAD-SF_hydro_IA"/>
</dbReference>
<evidence type="ECO:0000256" key="4">
    <source>
        <dbReference type="ARBA" id="ARBA00022842"/>
    </source>
</evidence>
<dbReference type="SFLD" id="SFLDS00003">
    <property type="entry name" value="Haloacid_Dehalogenase"/>
    <property type="match status" value="1"/>
</dbReference>
<dbReference type="SFLD" id="SFLDG01129">
    <property type="entry name" value="C1.5:_HAD__Beta-PGM__Phosphata"/>
    <property type="match status" value="1"/>
</dbReference>
<dbReference type="Gene3D" id="1.10.150.240">
    <property type="entry name" value="Putative phosphatase, domain 2"/>
    <property type="match status" value="1"/>
</dbReference>
<dbReference type="PATRIC" id="fig|28092.6.peg.5094"/>
<dbReference type="CDD" id="cd07526">
    <property type="entry name" value="HAD_BPGM_like"/>
    <property type="match status" value="1"/>
</dbReference>
<protein>
    <recommendedName>
        <fullName evidence="7">Sugar transferase</fullName>
    </recommendedName>
</protein>
<sequence length="221" mass="23922">MSGKGQIRGVIFDSDGTLVDSEILSAQVVVEMLAEQGITMDEEDALRRFRGCEFAKFLATLAQDTGLTELDAFTDGFRDRSKARYAAQLQAMPNAVALVRELRVPISVASNGPRDKLDVCLRAAGLLAYFPDRIFSAYEVGAWKPDPALILHAASAMGVAPLDCLLVEDSVVGIEAGLAAGVHVVGYRLEDHVKARLSRPVPVIENIMEVVDWIAPDAQRV</sequence>
<dbReference type="InterPro" id="IPR051600">
    <property type="entry name" value="Beta-PGM-like"/>
</dbReference>
<comment type="cofactor">
    <cofactor evidence="1">
        <name>Mg(2+)</name>
        <dbReference type="ChEBI" id="CHEBI:18420"/>
    </cofactor>
</comment>
<dbReference type="EMBL" id="LAQU01000034">
    <property type="protein sequence ID" value="KKB61710.1"/>
    <property type="molecule type" value="Genomic_DNA"/>
</dbReference>
<organism evidence="5 6">
    <name type="scientific">Robbsia andropogonis</name>
    <dbReference type="NCBI Taxonomy" id="28092"/>
    <lineage>
        <taxon>Bacteria</taxon>
        <taxon>Pseudomonadati</taxon>
        <taxon>Pseudomonadota</taxon>
        <taxon>Betaproteobacteria</taxon>
        <taxon>Burkholderiales</taxon>
        <taxon>Burkholderiaceae</taxon>
        <taxon>Robbsia</taxon>
    </lineage>
</organism>
<evidence type="ECO:0000313" key="5">
    <source>
        <dbReference type="EMBL" id="KKB61710.1"/>
    </source>
</evidence>
<dbReference type="Pfam" id="PF00702">
    <property type="entry name" value="Hydrolase"/>
    <property type="match status" value="1"/>
</dbReference>
<dbReference type="PRINTS" id="PR00413">
    <property type="entry name" value="HADHALOGNASE"/>
</dbReference>
<dbReference type="NCBIfam" id="TIGR01509">
    <property type="entry name" value="HAD-SF-IA-v3"/>
    <property type="match status" value="1"/>
</dbReference>
<dbReference type="GO" id="GO:0003824">
    <property type="term" value="F:catalytic activity"/>
    <property type="evidence" value="ECO:0007669"/>
    <property type="project" value="UniProtKB-ARBA"/>
</dbReference>
<gene>
    <name evidence="5" type="ORF">WM40_21645</name>
</gene>